<evidence type="ECO:0000313" key="2">
    <source>
        <dbReference type="EMBL" id="MBC6467266.1"/>
    </source>
</evidence>
<protein>
    <submittedName>
        <fullName evidence="2">Uncharacterized protein</fullName>
    </submittedName>
</protein>
<reference evidence="2 3" key="1">
    <citation type="submission" date="2020-06" db="EMBL/GenBank/DDBJ databases">
        <title>Actinomadura xiongansis sp. nov., isolated from soil of Baiyangdian.</title>
        <authorList>
            <person name="Zhang X."/>
        </authorList>
    </citation>
    <scope>NUCLEOTIDE SEQUENCE [LARGE SCALE GENOMIC DNA]</scope>
    <source>
        <strain evidence="2 3">HBUM206468</strain>
    </source>
</reference>
<proteinExistence type="predicted"/>
<name>A0ABR7LQZ9_9ACTN</name>
<evidence type="ECO:0000256" key="1">
    <source>
        <dbReference type="SAM" id="MobiDB-lite"/>
    </source>
</evidence>
<sequence length="88" mass="9980">MRRRDARLDRDVAALLAARAFAEIRYLAGDVRRMSEDSSPDQDLDRIRFLADLCHNMPGIARPRPWRPSRKGASGSSLQKAMAKRPMS</sequence>
<feature type="region of interest" description="Disordered" evidence="1">
    <location>
        <begin position="60"/>
        <end position="88"/>
    </location>
</feature>
<accession>A0ABR7LQZ9</accession>
<gene>
    <name evidence="2" type="ORF">HKK74_17425</name>
</gene>
<evidence type="ECO:0000313" key="3">
    <source>
        <dbReference type="Proteomes" id="UP000805614"/>
    </source>
</evidence>
<dbReference type="Proteomes" id="UP000805614">
    <property type="component" value="Unassembled WGS sequence"/>
</dbReference>
<dbReference type="RefSeq" id="WP_187244284.1">
    <property type="nucleotide sequence ID" value="NZ_BAAAOK010000005.1"/>
</dbReference>
<keyword evidence="3" id="KW-1185">Reference proteome</keyword>
<organism evidence="2 3">
    <name type="scientific">Actinomadura alba</name>
    <dbReference type="NCBI Taxonomy" id="406431"/>
    <lineage>
        <taxon>Bacteria</taxon>
        <taxon>Bacillati</taxon>
        <taxon>Actinomycetota</taxon>
        <taxon>Actinomycetes</taxon>
        <taxon>Streptosporangiales</taxon>
        <taxon>Thermomonosporaceae</taxon>
        <taxon>Actinomadura</taxon>
    </lineage>
</organism>
<comment type="caution">
    <text evidence="2">The sequence shown here is derived from an EMBL/GenBank/DDBJ whole genome shotgun (WGS) entry which is preliminary data.</text>
</comment>
<dbReference type="EMBL" id="JABVEC010000012">
    <property type="protein sequence ID" value="MBC6467266.1"/>
    <property type="molecule type" value="Genomic_DNA"/>
</dbReference>